<name>A0A5S9MN11_MYCVN</name>
<evidence type="ECO:0000313" key="3">
    <source>
        <dbReference type="Proteomes" id="UP000430146"/>
    </source>
</evidence>
<gene>
    <name evidence="2" type="ORF">AELLOGFF_00014</name>
</gene>
<dbReference type="Gene3D" id="3.40.50.1110">
    <property type="entry name" value="SGNH hydrolase"/>
    <property type="match status" value="1"/>
</dbReference>
<dbReference type="EMBL" id="CACSIP010000001">
    <property type="protein sequence ID" value="CAA0078334.1"/>
    <property type="molecule type" value="Genomic_DNA"/>
</dbReference>
<proteinExistence type="predicted"/>
<dbReference type="InterPro" id="IPR036514">
    <property type="entry name" value="SGNH_hydro_sf"/>
</dbReference>
<dbReference type="AlphaFoldDB" id="A0A5S9MN11"/>
<dbReference type="SUPFAM" id="SSF52266">
    <property type="entry name" value="SGNH hydrolase"/>
    <property type="match status" value="1"/>
</dbReference>
<keyword evidence="3" id="KW-1185">Reference proteome</keyword>
<dbReference type="RefSeq" id="WP_159228390.1">
    <property type="nucleotide sequence ID" value="NZ_CACSIP010000001.1"/>
</dbReference>
<dbReference type="OrthoDB" id="5102366at2"/>
<accession>A0A5S9MN11</accession>
<feature type="domain" description="SGNH hydrolase-type esterase" evidence="1">
    <location>
        <begin position="220"/>
        <end position="363"/>
    </location>
</feature>
<dbReference type="Gene3D" id="2.60.120.260">
    <property type="entry name" value="Galactose-binding domain-like"/>
    <property type="match status" value="1"/>
</dbReference>
<dbReference type="Pfam" id="PF13472">
    <property type="entry name" value="Lipase_GDSL_2"/>
    <property type="match status" value="1"/>
</dbReference>
<dbReference type="InterPro" id="IPR013830">
    <property type="entry name" value="SGNH_hydro"/>
</dbReference>
<evidence type="ECO:0000313" key="2">
    <source>
        <dbReference type="EMBL" id="CAA0078334.1"/>
    </source>
</evidence>
<organism evidence="2 3">
    <name type="scientific">Mycolicibacterium vanbaalenii</name>
    <name type="common">Mycobacterium vanbaalenii</name>
    <dbReference type="NCBI Taxonomy" id="110539"/>
    <lineage>
        <taxon>Bacteria</taxon>
        <taxon>Bacillati</taxon>
        <taxon>Actinomycetota</taxon>
        <taxon>Actinomycetes</taxon>
        <taxon>Mycobacteriales</taxon>
        <taxon>Mycobacteriaceae</taxon>
        <taxon>Mycolicibacterium</taxon>
    </lineage>
</organism>
<reference evidence="2 3" key="1">
    <citation type="submission" date="2019-11" db="EMBL/GenBank/DDBJ databases">
        <authorList>
            <person name="Holert J."/>
        </authorList>
    </citation>
    <scope>NUCLEOTIDE SEQUENCE [LARGE SCALE GENOMIC DNA]</scope>
    <source>
        <strain evidence="2">BC8_1</strain>
    </source>
</reference>
<dbReference type="CDD" id="cd00229">
    <property type="entry name" value="SGNH_hydrolase"/>
    <property type="match status" value="1"/>
</dbReference>
<sequence length="754" mass="78424">MADRLVAINTAAEPGEQLPEAVRTELLELSGDLTDTVSSAVDAAVPPAVDSAVTTAVGPAVDDNLAARAFGLADDGEGGVVFASDGVPTGGPSFELPGATVSGIAGAGTAGKAVLSAETEADARTAIGAADESASGAMRNLMSKLTRGVSDATWLSVSDSTGNETWEWVYLTTAWLASQFHEYTVLYRLWDTVGDADYATAVTVQTGTGTANGGGPFTLTVWNAAVAGSNTGYFQGSRFDAAIMKNADLVTVSHLHNQGLIGDTALLRQAQRNKYLSFVDEVAAVNPNAGVVCILQNPKTDFSSGAPSHPFEWQLMRALEVTRAAQWRGWGVIDVLQAFLDYVGDWEADLVVADGVHPSVAGQILWAALVQAAFERAMRVSVVTQPTAIPPARQLIANPELTSWESTNPDGVSMSSSPACVAAKETTIRETGPWSMKLTADVASGQPYAQWGGTADSLGINGLLANQTWTVAVRVYVPAANDQTVRVTLQDNNGSAQSTTNDVDASTRDRYCWVYVTKTFASNATTLHVRVSPRASGTAVVSCYVDRIYLMPGSVPSLAGGSPPITQVGASSVTFGSNEIQVNAEANMDRLYCDSTAFMSNNTGIAVFAYFTAKQDITINNLQVFTGSTAAAATPTLVKLGVYSVDPGTGDLTQIGVTASVHGTALNATYTEYTVPLTGSVSLTEGLPYAYAVLQVSGAAVATLQGKGPAGMGNQHFRAPRLSALVTAQTDLQSSYLGSAVGAKSGVPYICGTT</sequence>
<dbReference type="Proteomes" id="UP000430146">
    <property type="component" value="Unassembled WGS sequence"/>
</dbReference>
<evidence type="ECO:0000259" key="1">
    <source>
        <dbReference type="Pfam" id="PF13472"/>
    </source>
</evidence>
<protein>
    <recommendedName>
        <fullName evidence="1">SGNH hydrolase-type esterase domain-containing protein</fullName>
    </recommendedName>
</protein>